<proteinExistence type="predicted"/>
<feature type="compositionally biased region" description="Basic residues" evidence="1">
    <location>
        <begin position="1"/>
        <end position="10"/>
    </location>
</feature>
<feature type="non-terminal residue" evidence="2">
    <location>
        <position position="1"/>
    </location>
</feature>
<dbReference type="EMBL" id="JAAAHW010001322">
    <property type="protein sequence ID" value="KAF9995601.1"/>
    <property type="molecule type" value="Genomic_DNA"/>
</dbReference>
<dbReference type="Proteomes" id="UP000749646">
    <property type="component" value="Unassembled WGS sequence"/>
</dbReference>
<sequence length="106" mass="11849">DKPKGKQAMKKAKEPEFALVASSRGKRKAEEPEATGVTMPNRKRKRPEVAEVTSGTYSKHNVPRSDELKATTEFERVLPVLDQRNEHGGSKSIFWSYLLHGSVSNV</sequence>
<name>A0A9P6MES4_9FUNG</name>
<evidence type="ECO:0000313" key="2">
    <source>
        <dbReference type="EMBL" id="KAF9995601.1"/>
    </source>
</evidence>
<dbReference type="AlphaFoldDB" id="A0A9P6MES4"/>
<evidence type="ECO:0000256" key="1">
    <source>
        <dbReference type="SAM" id="MobiDB-lite"/>
    </source>
</evidence>
<keyword evidence="3" id="KW-1185">Reference proteome</keyword>
<comment type="caution">
    <text evidence="2">The sequence shown here is derived from an EMBL/GenBank/DDBJ whole genome shotgun (WGS) entry which is preliminary data.</text>
</comment>
<feature type="region of interest" description="Disordered" evidence="1">
    <location>
        <begin position="1"/>
        <end position="68"/>
    </location>
</feature>
<accession>A0A9P6MES4</accession>
<protein>
    <submittedName>
        <fullName evidence="2">Uncharacterized protein</fullName>
    </submittedName>
</protein>
<gene>
    <name evidence="2" type="ORF">BGZ65_008757</name>
</gene>
<evidence type="ECO:0000313" key="3">
    <source>
        <dbReference type="Proteomes" id="UP000749646"/>
    </source>
</evidence>
<organism evidence="2 3">
    <name type="scientific">Modicella reniformis</name>
    <dbReference type="NCBI Taxonomy" id="1440133"/>
    <lineage>
        <taxon>Eukaryota</taxon>
        <taxon>Fungi</taxon>
        <taxon>Fungi incertae sedis</taxon>
        <taxon>Mucoromycota</taxon>
        <taxon>Mortierellomycotina</taxon>
        <taxon>Mortierellomycetes</taxon>
        <taxon>Mortierellales</taxon>
        <taxon>Mortierellaceae</taxon>
        <taxon>Modicella</taxon>
    </lineage>
</organism>
<reference evidence="2" key="1">
    <citation type="journal article" date="2020" name="Fungal Divers.">
        <title>Resolving the Mortierellaceae phylogeny through synthesis of multi-gene phylogenetics and phylogenomics.</title>
        <authorList>
            <person name="Vandepol N."/>
            <person name="Liber J."/>
            <person name="Desiro A."/>
            <person name="Na H."/>
            <person name="Kennedy M."/>
            <person name="Barry K."/>
            <person name="Grigoriev I.V."/>
            <person name="Miller A.N."/>
            <person name="O'Donnell K."/>
            <person name="Stajich J.E."/>
            <person name="Bonito G."/>
        </authorList>
    </citation>
    <scope>NUCLEOTIDE SEQUENCE</scope>
    <source>
        <strain evidence="2">MES-2147</strain>
    </source>
</reference>